<evidence type="ECO:0000256" key="1">
    <source>
        <dbReference type="SAM" id="MobiDB-lite"/>
    </source>
</evidence>
<keyword evidence="3" id="KW-1185">Reference proteome</keyword>
<name>A0A7K1Y034_9SPHI</name>
<proteinExistence type="predicted"/>
<accession>A0A7K1Y034</accession>
<comment type="caution">
    <text evidence="2">The sequence shown here is derived from an EMBL/GenBank/DDBJ whole genome shotgun (WGS) entry which is preliminary data.</text>
</comment>
<dbReference type="RefSeq" id="WP_160907563.1">
    <property type="nucleotide sequence ID" value="NZ_WVHS01000003.1"/>
</dbReference>
<feature type="compositionally biased region" description="Polar residues" evidence="1">
    <location>
        <begin position="41"/>
        <end position="51"/>
    </location>
</feature>
<reference evidence="2 3" key="1">
    <citation type="submission" date="2019-11" db="EMBL/GenBank/DDBJ databases">
        <title>Pedobacter sp. HMF7056 Genome sequencing and assembly.</title>
        <authorList>
            <person name="Kang H."/>
            <person name="Kim H."/>
            <person name="Joh K."/>
        </authorList>
    </citation>
    <scope>NUCLEOTIDE SEQUENCE [LARGE SCALE GENOMIC DNA]</scope>
    <source>
        <strain evidence="2 3">HMF7056</strain>
    </source>
</reference>
<dbReference type="Proteomes" id="UP000451233">
    <property type="component" value="Unassembled WGS sequence"/>
</dbReference>
<protein>
    <submittedName>
        <fullName evidence="2">Uncharacterized protein</fullName>
    </submittedName>
</protein>
<evidence type="ECO:0000313" key="2">
    <source>
        <dbReference type="EMBL" id="MXV16580.1"/>
    </source>
</evidence>
<feature type="region of interest" description="Disordered" evidence="1">
    <location>
        <begin position="41"/>
        <end position="79"/>
    </location>
</feature>
<gene>
    <name evidence="2" type="ORF">GS398_14860</name>
</gene>
<dbReference type="EMBL" id="WVHS01000003">
    <property type="protein sequence ID" value="MXV16580.1"/>
    <property type="molecule type" value="Genomic_DNA"/>
</dbReference>
<evidence type="ECO:0000313" key="3">
    <source>
        <dbReference type="Proteomes" id="UP000451233"/>
    </source>
</evidence>
<dbReference type="AlphaFoldDB" id="A0A7K1Y034"/>
<sequence length="79" mass="8636">MNKLEPASIGAVCIAHSPPYNLVDAFIEIVPGRRFRQLAGFTSGQQMQKRNITPYGNPEKEQAAPGYCNNDTGKDQGVK</sequence>
<organism evidence="2 3">
    <name type="scientific">Hufsiella ginkgonis</name>
    <dbReference type="NCBI Taxonomy" id="2695274"/>
    <lineage>
        <taxon>Bacteria</taxon>
        <taxon>Pseudomonadati</taxon>
        <taxon>Bacteroidota</taxon>
        <taxon>Sphingobacteriia</taxon>
        <taxon>Sphingobacteriales</taxon>
        <taxon>Sphingobacteriaceae</taxon>
        <taxon>Hufsiella</taxon>
    </lineage>
</organism>